<evidence type="ECO:0000313" key="15">
    <source>
        <dbReference type="EnsemblPlants" id="Zm00001eb233320_P001"/>
    </source>
</evidence>
<evidence type="ECO:0000256" key="9">
    <source>
        <dbReference type="PROSITE-ProRule" id="PRU00470"/>
    </source>
</evidence>
<reference evidence="14" key="5">
    <citation type="submission" date="2015-12" db="EMBL/GenBank/DDBJ databases">
        <title>Update maize B73 reference genome by single molecule sequencing technologies.</title>
        <authorList>
            <consortium name="Maize Genome Sequencing Project"/>
            <person name="Ware D."/>
        </authorList>
    </citation>
    <scope>NUCLEOTIDE SEQUENCE</scope>
    <source>
        <tissue evidence="14">Seedling</tissue>
    </source>
</reference>
<evidence type="ECO:0000256" key="6">
    <source>
        <dbReference type="ARBA" id="ARBA00023125"/>
    </source>
</evidence>
<feature type="domain" description="SBP-type" evidence="11">
    <location>
        <begin position="56"/>
        <end position="133"/>
    </location>
</feature>
<dbReference type="GO" id="GO:0008270">
    <property type="term" value="F:zinc ion binding"/>
    <property type="evidence" value="ECO:0007669"/>
    <property type="project" value="UniProtKB-KW"/>
</dbReference>
<dbReference type="PANTHER" id="PTHR31251">
    <property type="entry name" value="SQUAMOSA PROMOTER-BINDING-LIKE PROTEIN 4"/>
    <property type="match status" value="1"/>
</dbReference>
<dbReference type="InterPro" id="IPR036893">
    <property type="entry name" value="SBP_sf"/>
</dbReference>
<accession>B4F8H7</accession>
<dbReference type="GO" id="GO:0000976">
    <property type="term" value="F:transcription cis-regulatory region binding"/>
    <property type="evidence" value="ECO:0000318"/>
    <property type="project" value="GO_Central"/>
</dbReference>
<evidence type="ECO:0000256" key="8">
    <source>
        <dbReference type="ARBA" id="ARBA00023242"/>
    </source>
</evidence>
<evidence type="ECO:0000256" key="3">
    <source>
        <dbReference type="ARBA" id="ARBA00022771"/>
    </source>
</evidence>
<name>B4F8H7_MAIZE</name>
<dbReference type="FunFam" id="4.10.1100.10:FF:000001">
    <property type="entry name" value="Squamosa promoter-binding-like protein 14"/>
    <property type="match status" value="1"/>
</dbReference>
<dbReference type="KEGG" id="zma:100191346"/>
<dbReference type="PaxDb" id="4577-GRMZM2G126827_P01"/>
<dbReference type="EMBL" id="BT033415">
    <property type="protein sequence ID" value="ACF78420.1"/>
    <property type="molecule type" value="mRNA"/>
</dbReference>
<evidence type="ECO:0000256" key="1">
    <source>
        <dbReference type="ARBA" id="ARBA00004123"/>
    </source>
</evidence>
<dbReference type="IntAct" id="B4F8H7">
    <property type="interactions" value="9"/>
</dbReference>
<evidence type="ECO:0000256" key="4">
    <source>
        <dbReference type="ARBA" id="ARBA00022833"/>
    </source>
</evidence>
<dbReference type="EnsemblPlants" id="Zm00001eb233320_T001">
    <property type="protein sequence ID" value="Zm00001eb233320_P001"/>
    <property type="gene ID" value="Zm00001eb233320"/>
</dbReference>
<dbReference type="PANTHER" id="PTHR31251:SF7">
    <property type="entry name" value="SQUAMOSA PROMOTER-BINDING-LIKE PROTEIN 4"/>
    <property type="match status" value="1"/>
</dbReference>
<keyword evidence="16" id="KW-1185">Reference proteome</keyword>
<dbReference type="Gene3D" id="4.10.1100.10">
    <property type="entry name" value="Transcription factor, SBP-box domain"/>
    <property type="match status" value="1"/>
</dbReference>
<keyword evidence="4" id="KW-0862">Zinc</keyword>
<dbReference type="GeneID" id="100191346"/>
<dbReference type="OrthoDB" id="514967at2759"/>
<dbReference type="eggNOG" id="ENOG502SKF7">
    <property type="taxonomic scope" value="Eukaryota"/>
</dbReference>
<evidence type="ECO:0000313" key="13">
    <source>
        <dbReference type="EMBL" id="ADX60198.1"/>
    </source>
</evidence>
<keyword evidence="2" id="KW-0479">Metal-binding</keyword>
<keyword evidence="5" id="KW-0805">Transcription regulation</keyword>
<dbReference type="Proteomes" id="UP000007305">
    <property type="component" value="Chromosome 5"/>
</dbReference>
<keyword evidence="7" id="KW-0804">Transcription</keyword>
<dbReference type="ExpressionAtlas" id="B4F8H7">
    <property type="expression patterns" value="baseline and differential"/>
</dbReference>
<feature type="compositionally biased region" description="Basic and acidic residues" evidence="10">
    <location>
        <begin position="33"/>
        <end position="54"/>
    </location>
</feature>
<dbReference type="Pfam" id="PF03110">
    <property type="entry name" value="SBP"/>
    <property type="match status" value="1"/>
</dbReference>
<sequence length="332" mass="36515">MEWTAPKPASSPPLLWDWGDHAATGSGSSSDAPARRGGKEREAKRARAGEDRGGGELRCQVEGCGLDLSRVKDYHRKHRVCEAHTKSPRVIVAGQERRFCQQCSRFHALSEFDQKKRSCRRRLSDHNARRRKPQPDAFTFASAKLPSTLFDDRRQISFVWNKAPVSHVRPFTSPWDSSSDLKPPYAKEISDVSTKVGTITGQVHLDKSHMFNAIPTLSHGKDEPWPMKGLDMSISASKFDGAADLQHALSLLSAGACGLPDSVHQTSCIIQFNGASENSSDLHVTHGRNSGPASCADAQHIAAQPQSQLFHFTTDTGNTVYEPSFFGVNQIN</sequence>
<evidence type="ECO:0000256" key="5">
    <source>
        <dbReference type="ARBA" id="ARBA00023015"/>
    </source>
</evidence>
<evidence type="ECO:0000259" key="11">
    <source>
        <dbReference type="PROSITE" id="PS51141"/>
    </source>
</evidence>
<keyword evidence="8" id="KW-0539">Nucleus</keyword>
<keyword evidence="3 9" id="KW-0863">Zinc-finger</keyword>
<dbReference type="InterPro" id="IPR004333">
    <property type="entry name" value="SBP_dom"/>
</dbReference>
<dbReference type="PROSITE" id="PS51141">
    <property type="entry name" value="ZF_SBP"/>
    <property type="match status" value="1"/>
</dbReference>
<dbReference type="GO" id="GO:0001216">
    <property type="term" value="F:DNA-binding transcription activator activity"/>
    <property type="evidence" value="ECO:0000318"/>
    <property type="project" value="GO_Central"/>
</dbReference>
<reference evidence="13" key="4">
    <citation type="submission" date="2011-01" db="EMBL/GenBank/DDBJ databases">
        <title>Maize Transcription Factor ORFeome Collection.</title>
        <authorList>
            <person name="Gray J."/>
            <person name="Li T."/>
            <person name="Grotewold E."/>
        </authorList>
    </citation>
    <scope>NUCLEOTIDE SEQUENCE</scope>
</reference>
<evidence type="ECO:0000256" key="2">
    <source>
        <dbReference type="ARBA" id="ARBA00022723"/>
    </source>
</evidence>
<dbReference type="EMBL" id="HQ858786">
    <property type="protein sequence ID" value="ADX60198.1"/>
    <property type="molecule type" value="mRNA"/>
</dbReference>
<dbReference type="AlphaFoldDB" id="B4F8H7"/>
<evidence type="ECO:0000313" key="16">
    <source>
        <dbReference type="Proteomes" id="UP000007305"/>
    </source>
</evidence>
<reference evidence="15" key="6">
    <citation type="submission" date="2019-07" db="EMBL/GenBank/DDBJ databases">
        <authorList>
            <person name="Seetharam A."/>
            <person name="Woodhouse M."/>
            <person name="Cannon E."/>
        </authorList>
    </citation>
    <scope>NUCLEOTIDE SEQUENCE [LARGE SCALE GENOMIC DNA]</scope>
    <source>
        <strain evidence="15">cv. B73</strain>
    </source>
</reference>
<dbReference type="Gramene" id="Zm00001eb233320_T001">
    <property type="protein sequence ID" value="Zm00001eb233320_P001"/>
    <property type="gene ID" value="Zm00001eb233320"/>
</dbReference>
<evidence type="ECO:0000313" key="12">
    <source>
        <dbReference type="EMBL" id="ACF78420.1"/>
    </source>
</evidence>
<dbReference type="EMBL" id="CM000781">
    <property type="protein sequence ID" value="AQK68793.1"/>
    <property type="molecule type" value="Genomic_DNA"/>
</dbReference>
<gene>
    <name evidence="15" type="primary">sbp12</name>
    <name evidence="14" type="ORF">ZEAMMB73_Zm00001d015410</name>
</gene>
<keyword evidence="6" id="KW-0238">DNA-binding</keyword>
<evidence type="ECO:0000313" key="14">
    <source>
        <dbReference type="EMBL" id="AQK68793.1"/>
    </source>
</evidence>
<protein>
    <submittedName>
        <fullName evidence="13">SBP transcription factor</fullName>
    </submittedName>
    <submittedName>
        <fullName evidence="15">SBP-transcription factor 12</fullName>
    </submittedName>
    <submittedName>
        <fullName evidence="14">Squamosa promoter-binding-like protein 2</fullName>
    </submittedName>
</protein>
<organism evidence="12">
    <name type="scientific">Zea mays</name>
    <name type="common">Maize</name>
    <dbReference type="NCBI Taxonomy" id="4577"/>
    <lineage>
        <taxon>Eukaryota</taxon>
        <taxon>Viridiplantae</taxon>
        <taxon>Streptophyta</taxon>
        <taxon>Embryophyta</taxon>
        <taxon>Tracheophyta</taxon>
        <taxon>Spermatophyta</taxon>
        <taxon>Magnoliopsida</taxon>
        <taxon>Liliopsida</taxon>
        <taxon>Poales</taxon>
        <taxon>Poaceae</taxon>
        <taxon>PACMAD clade</taxon>
        <taxon>Panicoideae</taxon>
        <taxon>Andropogonodae</taxon>
        <taxon>Andropogoneae</taxon>
        <taxon>Tripsacinae</taxon>
        <taxon>Zea</taxon>
    </lineage>
</organism>
<proteinExistence type="evidence at transcript level"/>
<comment type="subcellular location">
    <subcellularLocation>
        <location evidence="1">Nucleus</location>
    </subcellularLocation>
</comment>
<dbReference type="GO" id="GO:0005634">
    <property type="term" value="C:nucleus"/>
    <property type="evidence" value="ECO:0000318"/>
    <property type="project" value="GO_Central"/>
</dbReference>
<dbReference type="InterPro" id="IPR044817">
    <property type="entry name" value="SBP-like"/>
</dbReference>
<dbReference type="RefSeq" id="NP_001130252.1">
    <property type="nucleotide sequence ID" value="NM_001136780.1"/>
</dbReference>
<dbReference type="SUPFAM" id="SSF103612">
    <property type="entry name" value="SBT domain"/>
    <property type="match status" value="1"/>
</dbReference>
<reference evidence="13" key="1">
    <citation type="journal article" date="2009" name="Plant Physiol.">
        <title>GRASSIUS: a platform for comparative regulatory genomics across the grasses.</title>
        <authorList>
            <person name="Yilmaz A."/>
            <person name="Nishiyama M.Y.Jr."/>
            <person name="Fuentes B.G."/>
            <person name="Souza G.M."/>
            <person name="Janies D."/>
            <person name="Gray J."/>
            <person name="Grotewold E."/>
        </authorList>
    </citation>
    <scope>NUCLEOTIDE SEQUENCE</scope>
</reference>
<reference evidence="16" key="3">
    <citation type="journal article" date="2009" name="Science">
        <title>The B73 maize genome: complexity, diversity, and dynamics.</title>
        <authorList>
            <person name="Schnable P.S."/>
            <person name="Ware D."/>
            <person name="Fulton R.S."/>
            <person name="Stein J.C."/>
            <person name="Wei F."/>
            <person name="Pasternak S."/>
            <person name="Liang C."/>
            <person name="Zhang J."/>
            <person name="Fulton L."/>
            <person name="Graves T.A."/>
            <person name="Minx P."/>
            <person name="Reily A.D."/>
            <person name="Courtney L."/>
            <person name="Kruchowski S.S."/>
            <person name="Tomlinson C."/>
            <person name="Strong C."/>
            <person name="Delehaunty K."/>
            <person name="Fronick C."/>
            <person name="Courtney B."/>
            <person name="Rock S.M."/>
            <person name="Belter E."/>
            <person name="Du F."/>
            <person name="Kim K."/>
            <person name="Abbott R.M."/>
            <person name="Cotton M."/>
            <person name="Levy A."/>
            <person name="Marchetto P."/>
            <person name="Ochoa K."/>
            <person name="Jackson S.M."/>
            <person name="Gillam B."/>
            <person name="Chen W."/>
            <person name="Yan L."/>
            <person name="Higginbotham J."/>
            <person name="Cardenas M."/>
            <person name="Waligorski J."/>
            <person name="Applebaum E."/>
            <person name="Phelps L."/>
            <person name="Falcone J."/>
            <person name="Kanchi K."/>
            <person name="Thane T."/>
            <person name="Scimone A."/>
            <person name="Thane N."/>
            <person name="Henke J."/>
            <person name="Wang T."/>
            <person name="Ruppert J."/>
            <person name="Shah N."/>
            <person name="Rotter K."/>
            <person name="Hodges J."/>
            <person name="Ingenthron E."/>
            <person name="Cordes M."/>
            <person name="Kohlberg S."/>
            <person name="Sgro J."/>
            <person name="Delgado B."/>
            <person name="Mead K."/>
            <person name="Chinwalla A."/>
            <person name="Leonard S."/>
            <person name="Crouse K."/>
            <person name="Collura K."/>
            <person name="Kudrna D."/>
            <person name="Currie J."/>
            <person name="He R."/>
            <person name="Angelova A."/>
            <person name="Rajasekar S."/>
            <person name="Mueller T."/>
            <person name="Lomeli R."/>
            <person name="Scara G."/>
            <person name="Ko A."/>
            <person name="Delaney K."/>
            <person name="Wissotski M."/>
            <person name="Lopez G."/>
            <person name="Campos D."/>
            <person name="Braidotti M."/>
            <person name="Ashley E."/>
            <person name="Golser W."/>
            <person name="Kim H."/>
            <person name="Lee S."/>
            <person name="Lin J."/>
            <person name="Dujmic Z."/>
            <person name="Kim W."/>
            <person name="Talag J."/>
            <person name="Zuccolo A."/>
            <person name="Fan C."/>
            <person name="Sebastian A."/>
            <person name="Kramer M."/>
            <person name="Spiegel L."/>
            <person name="Nascimento L."/>
            <person name="Zutavern T."/>
            <person name="Miller B."/>
            <person name="Ambroise C."/>
            <person name="Muller S."/>
            <person name="Spooner W."/>
            <person name="Narechania A."/>
            <person name="Ren L."/>
            <person name="Wei S."/>
            <person name="Kumari S."/>
            <person name="Faga B."/>
            <person name="Levy M.J."/>
            <person name="McMahan L."/>
            <person name="Van Buren P."/>
            <person name="Vaughn M.W."/>
            <person name="Ying K."/>
            <person name="Yeh C.-T."/>
            <person name="Emrich S.J."/>
            <person name="Jia Y."/>
            <person name="Kalyanaraman A."/>
            <person name="Hsia A.-P."/>
            <person name="Barbazuk W.B."/>
            <person name="Baucom R.S."/>
            <person name="Brutnell T.P."/>
            <person name="Carpita N.C."/>
            <person name="Chaparro C."/>
            <person name="Chia J.-M."/>
            <person name="Deragon J.-M."/>
            <person name="Estill J.C."/>
            <person name="Fu Y."/>
            <person name="Jeddeloh J.A."/>
            <person name="Han Y."/>
            <person name="Lee H."/>
            <person name="Li P."/>
            <person name="Lisch D.R."/>
            <person name="Liu S."/>
            <person name="Liu Z."/>
            <person name="Nagel D.H."/>
            <person name="McCann M.C."/>
            <person name="SanMiguel P."/>
            <person name="Myers A.M."/>
            <person name="Nettleton D."/>
            <person name="Nguyen J."/>
            <person name="Penning B.W."/>
            <person name="Ponnala L."/>
            <person name="Schneider K.L."/>
            <person name="Schwartz D.C."/>
            <person name="Sharma A."/>
            <person name="Soderlund C."/>
            <person name="Springer N.M."/>
            <person name="Sun Q."/>
            <person name="Wang H."/>
            <person name="Waterman M."/>
            <person name="Westerman R."/>
            <person name="Wolfgruber T.K."/>
            <person name="Yang L."/>
            <person name="Yu Y."/>
            <person name="Zhang L."/>
            <person name="Zhou S."/>
            <person name="Zhu Q."/>
            <person name="Bennetzen J.L."/>
            <person name="Dawe R.K."/>
            <person name="Jiang J."/>
            <person name="Jiang N."/>
            <person name="Presting G.G."/>
            <person name="Wessler S.R."/>
            <person name="Aluru S."/>
            <person name="Martienssen R.A."/>
            <person name="Clifton S.W."/>
            <person name="McCombie W.R."/>
            <person name="Wing R.A."/>
            <person name="Wilson R.K."/>
        </authorList>
    </citation>
    <scope>NUCLEOTIDE SEQUENCE [LARGE SCALE GENOMIC DNA]</scope>
    <source>
        <strain evidence="16">cv. B73</strain>
    </source>
</reference>
<evidence type="ECO:0000256" key="7">
    <source>
        <dbReference type="ARBA" id="ARBA00023163"/>
    </source>
</evidence>
<evidence type="ECO:0000256" key="10">
    <source>
        <dbReference type="SAM" id="MobiDB-lite"/>
    </source>
</evidence>
<dbReference type="OMA" id="WENQELL"/>
<dbReference type="SMR" id="B4F8H7"/>
<dbReference type="HOGENOM" id="CLU_026055_0_0_1"/>
<dbReference type="EMBL" id="BT087508">
    <property type="protein sequence ID" value="ACR37861.1"/>
    <property type="molecule type" value="mRNA"/>
</dbReference>
<reference evidence="12" key="2">
    <citation type="journal article" date="2009" name="PLoS Genet.">
        <title>Sequencing, mapping, and analysis of 27,455 maize full-length cDNAs.</title>
        <authorList>
            <person name="Soderlund C."/>
            <person name="Descour A."/>
            <person name="Kudrna D."/>
            <person name="Bomhoff M."/>
            <person name="Boyd L."/>
            <person name="Currie J."/>
            <person name="Angelova A."/>
            <person name="Collura K."/>
            <person name="Wissotski M."/>
            <person name="Ashley E."/>
            <person name="Morrow D."/>
            <person name="Fernandes J."/>
            <person name="Walbot V."/>
            <person name="Yu Y."/>
        </authorList>
    </citation>
    <scope>NUCLEOTIDE SEQUENCE</scope>
    <source>
        <strain evidence="12">B73</strain>
    </source>
</reference>
<feature type="region of interest" description="Disordered" evidence="10">
    <location>
        <begin position="1"/>
        <end position="54"/>
    </location>
</feature>
<reference evidence="15" key="7">
    <citation type="submission" date="2021-05" db="UniProtKB">
        <authorList>
            <consortium name="EnsemblPlants"/>
        </authorList>
    </citation>
    <scope>IDENTIFICATION</scope>
    <source>
        <strain evidence="15">cv. B73</strain>
    </source>
</reference>